<sequence length="560" mass="67067">MPQLIGKVSEKVYKQIFSFGLTELQQIDSLQDEEINSFIYHTGTGSASQILKMKQTLEQKQQQLFKMGGKKPEINMILAEMDRIYLSKEKLKQKYDQYQTLILKIKSLEEEIDENELQMERIKKNTLWLEKVVQSYDTYIRLNLLQEQLKEYPNPFLFPEDGMSRLKTLEEKCLDLEVEKENVLNRKVEVEKELEIFYENPFLEENKDKIQHFKNQLNKYQENQREYQSLSQEKESLHEQINDMLKQLGPTFSKEKVQLIEFSIQDKQFLQEYSLQIQSKQRELESVKQRIEDKELRKIHLEDSIYSLKEHVFSEQKADKLEEIYPVIRTNWNDLKEKEWQKTQLEQQRNVYQHQQDHSNSFQSNGILLIMVGIFLLGSIVLFYFKEWLPASLLLFFNVILLTLHYQQKLHVNQGRKLNVSMTQLDEQLEDLQNQITTILKKSIPLIENYGFEVLDEFTINKIEELRAKAISQKGQLDEKKAHLEEINKERRGIRVELSTLQKVRQHLEKDLTTLQKNWKDWFFQHHFDEVLSPLVVFDVIATIQRVKEWIKKEESLIKK</sequence>
<keyword evidence="2" id="KW-1133">Transmembrane helix</keyword>
<evidence type="ECO:0000256" key="1">
    <source>
        <dbReference type="SAM" id="Coils"/>
    </source>
</evidence>
<gene>
    <name evidence="3" type="ORF">U473_05860</name>
</gene>
<dbReference type="PANTHER" id="PTHR41259">
    <property type="entry name" value="DOUBLE-STRAND BREAK REPAIR RAD50 ATPASE, PUTATIVE-RELATED"/>
    <property type="match status" value="1"/>
</dbReference>
<evidence type="ECO:0000313" key="3">
    <source>
        <dbReference type="EMBL" id="KXG43591.1"/>
    </source>
</evidence>
<proteinExistence type="predicted"/>
<dbReference type="Proteomes" id="UP000070352">
    <property type="component" value="Unassembled WGS sequence"/>
</dbReference>
<keyword evidence="2" id="KW-0812">Transmembrane</keyword>
<name>A0A135L3V5_9BACI</name>
<organism evidence="3 4">
    <name type="scientific">Tepidibacillus decaturensis</name>
    <dbReference type="NCBI Taxonomy" id="1413211"/>
    <lineage>
        <taxon>Bacteria</taxon>
        <taxon>Bacillati</taxon>
        <taxon>Bacillota</taxon>
        <taxon>Bacilli</taxon>
        <taxon>Bacillales</taxon>
        <taxon>Bacillaceae</taxon>
        <taxon>Tepidibacillus</taxon>
    </lineage>
</organism>
<feature type="coiled-coil region" evidence="1">
    <location>
        <begin position="166"/>
        <end position="304"/>
    </location>
</feature>
<feature type="coiled-coil region" evidence="1">
    <location>
        <begin position="477"/>
        <end position="518"/>
    </location>
</feature>
<dbReference type="OrthoDB" id="9764467at2"/>
<evidence type="ECO:0000256" key="2">
    <source>
        <dbReference type="SAM" id="Phobius"/>
    </source>
</evidence>
<dbReference type="EMBL" id="LSKU01000001">
    <property type="protein sequence ID" value="KXG43591.1"/>
    <property type="molecule type" value="Genomic_DNA"/>
</dbReference>
<keyword evidence="2" id="KW-0472">Membrane</keyword>
<dbReference type="PANTHER" id="PTHR41259:SF1">
    <property type="entry name" value="DOUBLE-STRAND BREAK REPAIR RAD50 ATPASE, PUTATIVE-RELATED"/>
    <property type="match status" value="1"/>
</dbReference>
<dbReference type="RefSeq" id="WP_068724282.1">
    <property type="nucleotide sequence ID" value="NZ_LSKU01000001.1"/>
</dbReference>
<feature type="transmembrane region" description="Helical" evidence="2">
    <location>
        <begin position="391"/>
        <end position="407"/>
    </location>
</feature>
<dbReference type="STRING" id="1413211.U473_05860"/>
<reference evidence="3 4" key="1">
    <citation type="submission" date="2016-02" db="EMBL/GenBank/DDBJ databases">
        <title>Draft Genome for Tepidibacillus decaturensis nov. sp. Strain Z9, an Anaerobic, Moderately Thermophilic and Heterotrophic Bacterium from Deep Subsurface of the Illinois Basin, USA.</title>
        <authorList>
            <person name="Dong Y."/>
            <person name="Chang J.Y."/>
            <person name="Sanford R."/>
            <person name="Fouke B.W."/>
        </authorList>
    </citation>
    <scope>NUCLEOTIDE SEQUENCE [LARGE SCALE GENOMIC DNA]</scope>
    <source>
        <strain evidence="3 4">Z9</strain>
    </source>
</reference>
<protein>
    <submittedName>
        <fullName evidence="3">Uncharacterized protein</fullName>
    </submittedName>
</protein>
<keyword evidence="4" id="KW-1185">Reference proteome</keyword>
<dbReference type="AlphaFoldDB" id="A0A135L3V5"/>
<comment type="caution">
    <text evidence="3">The sequence shown here is derived from an EMBL/GenBank/DDBJ whole genome shotgun (WGS) entry which is preliminary data.</text>
</comment>
<keyword evidence="1" id="KW-0175">Coiled coil</keyword>
<feature type="transmembrane region" description="Helical" evidence="2">
    <location>
        <begin position="366"/>
        <end position="385"/>
    </location>
</feature>
<accession>A0A135L3V5</accession>
<evidence type="ECO:0000313" key="4">
    <source>
        <dbReference type="Proteomes" id="UP000070352"/>
    </source>
</evidence>
<feature type="coiled-coil region" evidence="1">
    <location>
        <begin position="415"/>
        <end position="442"/>
    </location>
</feature>
<feature type="coiled-coil region" evidence="1">
    <location>
        <begin position="91"/>
        <end position="125"/>
    </location>
</feature>